<evidence type="ECO:0000313" key="3">
    <source>
        <dbReference type="Proteomes" id="UP001368654"/>
    </source>
</evidence>
<sequence length="255" mass="27411">MTSAPLLYVCVRPQQGAAAAEYESFRSAMQLAPSQLHQHDLVRTPFSHDIFDRYSGFVVGGSPFNVADPEPTKTEVQLRLEKDLEHLAAHTAAGDGPAALFTCYGIGVVTRMLGGDVTRAFPEDTGPVSVELTAEGRTDPVFGGLANRFTALTAHKEGTSAAPGGAVLLAQNDACPVQAYRVGERLYTTQFHPEPTSKAFTERMAVYRDDGYFDASAFDEIAARVLSASITEPVRLLRTFAKQFGPSAALADPEQ</sequence>
<gene>
    <name evidence="2" type="ORF">WDU96_12935</name>
</gene>
<dbReference type="InterPro" id="IPR029062">
    <property type="entry name" value="Class_I_gatase-like"/>
</dbReference>
<evidence type="ECO:0000313" key="2">
    <source>
        <dbReference type="EMBL" id="MEJ1156507.1"/>
    </source>
</evidence>
<dbReference type="PANTHER" id="PTHR42695">
    <property type="entry name" value="GLUTAMINE AMIDOTRANSFERASE YLR126C-RELATED"/>
    <property type="match status" value="1"/>
</dbReference>
<dbReference type="CDD" id="cd01741">
    <property type="entry name" value="GATase1_1"/>
    <property type="match status" value="1"/>
</dbReference>
<dbReference type="EMBL" id="JBBDGL010000005">
    <property type="protein sequence ID" value="MEJ1156507.1"/>
    <property type="molecule type" value="Genomic_DNA"/>
</dbReference>
<dbReference type="PROSITE" id="PS51273">
    <property type="entry name" value="GATASE_TYPE_1"/>
    <property type="match status" value="1"/>
</dbReference>
<organism evidence="2 3">
    <name type="scientific">Microbacterium marmarense</name>
    <dbReference type="NCBI Taxonomy" id="3122051"/>
    <lineage>
        <taxon>Bacteria</taxon>
        <taxon>Bacillati</taxon>
        <taxon>Actinomycetota</taxon>
        <taxon>Actinomycetes</taxon>
        <taxon>Micrococcales</taxon>
        <taxon>Microbacteriaceae</taxon>
        <taxon>Microbacterium</taxon>
    </lineage>
</organism>
<accession>A0ABU8LXM7</accession>
<comment type="caution">
    <text evidence="2">The sequence shown here is derived from an EMBL/GenBank/DDBJ whole genome shotgun (WGS) entry which is preliminary data.</text>
</comment>
<name>A0ABU8LXM7_9MICO</name>
<dbReference type="SUPFAM" id="SSF52317">
    <property type="entry name" value="Class I glutamine amidotransferase-like"/>
    <property type="match status" value="1"/>
</dbReference>
<dbReference type="PANTHER" id="PTHR42695:SF5">
    <property type="entry name" value="GLUTAMINE AMIDOTRANSFERASE YLR126C-RELATED"/>
    <property type="match status" value="1"/>
</dbReference>
<dbReference type="InterPro" id="IPR017926">
    <property type="entry name" value="GATASE"/>
</dbReference>
<dbReference type="RefSeq" id="WP_337338945.1">
    <property type="nucleotide sequence ID" value="NZ_JBBDGL010000005.1"/>
</dbReference>
<dbReference type="Pfam" id="PF00117">
    <property type="entry name" value="GATase"/>
    <property type="match status" value="1"/>
</dbReference>
<evidence type="ECO:0000259" key="1">
    <source>
        <dbReference type="Pfam" id="PF00117"/>
    </source>
</evidence>
<reference evidence="2 3" key="1">
    <citation type="submission" date="2024-02" db="EMBL/GenBank/DDBJ databases">
        <authorList>
            <person name="Saticioglu I.B."/>
        </authorList>
    </citation>
    <scope>NUCLEOTIDE SEQUENCE [LARGE SCALE GENOMIC DNA]</scope>
    <source>
        <strain evidence="2 3">Mu-86</strain>
    </source>
</reference>
<protein>
    <submittedName>
        <fullName evidence="2">GMP synthase</fullName>
    </submittedName>
</protein>
<keyword evidence="3" id="KW-1185">Reference proteome</keyword>
<dbReference type="Gene3D" id="3.40.50.880">
    <property type="match status" value="1"/>
</dbReference>
<dbReference type="Proteomes" id="UP001368654">
    <property type="component" value="Unassembled WGS sequence"/>
</dbReference>
<dbReference type="InterPro" id="IPR044992">
    <property type="entry name" value="ChyE-like"/>
</dbReference>
<proteinExistence type="predicted"/>
<feature type="domain" description="Glutamine amidotransferase" evidence="1">
    <location>
        <begin position="96"/>
        <end position="203"/>
    </location>
</feature>